<dbReference type="EMBL" id="BMIK01000001">
    <property type="protein sequence ID" value="GGC17001.1"/>
    <property type="molecule type" value="Genomic_DNA"/>
</dbReference>
<dbReference type="InterPro" id="IPR032719">
    <property type="entry name" value="WbsX"/>
</dbReference>
<accession>A0ABQ1L349</accession>
<evidence type="ECO:0000313" key="1">
    <source>
        <dbReference type="EMBL" id="GGC17001.1"/>
    </source>
</evidence>
<dbReference type="PANTHER" id="PTHR41244">
    <property type="entry name" value="RHAMNAN SYNTHESIS F"/>
    <property type="match status" value="1"/>
</dbReference>
<evidence type="ECO:0000313" key="2">
    <source>
        <dbReference type="Proteomes" id="UP000597338"/>
    </source>
</evidence>
<dbReference type="Gene3D" id="3.20.20.80">
    <property type="entry name" value="Glycosidases"/>
    <property type="match status" value="1"/>
</dbReference>
<dbReference type="Pfam" id="PF14307">
    <property type="entry name" value="Glyco_tran_WbsX"/>
    <property type="match status" value="1"/>
</dbReference>
<comment type="caution">
    <text evidence="1">The sequence shown here is derived from an EMBL/GenBank/DDBJ whole genome shotgun (WGS) entry which is preliminary data.</text>
</comment>
<proteinExistence type="predicted"/>
<gene>
    <name evidence="1" type="ORF">GCM10011386_06040</name>
</gene>
<name>A0ABQ1L349_9SPHI</name>
<dbReference type="CDD" id="cd11579">
    <property type="entry name" value="Glyco_tran_WbsX"/>
    <property type="match status" value="1"/>
</dbReference>
<organism evidence="1 2">
    <name type="scientific">Parapedobacter defluvii</name>
    <dbReference type="NCBI Taxonomy" id="2045106"/>
    <lineage>
        <taxon>Bacteria</taxon>
        <taxon>Pseudomonadati</taxon>
        <taxon>Bacteroidota</taxon>
        <taxon>Sphingobacteriia</taxon>
        <taxon>Sphingobacteriales</taxon>
        <taxon>Sphingobacteriaceae</taxon>
        <taxon>Parapedobacter</taxon>
    </lineage>
</organism>
<dbReference type="PROSITE" id="PS51257">
    <property type="entry name" value="PROKAR_LIPOPROTEIN"/>
    <property type="match status" value="1"/>
</dbReference>
<sequence>MYLLTRNSNLFLWTILTVGIVAGCQQPEKPKQAYDVAAFYWPAYHYEPRAEFLFPDKKGEWEIIYNAKPKEEGHAQPKVPLWGYLDEADSADMDKKITAAVSHGVNTFIFDWYWYEGQPFLESCVNDGFLKANKGRMNFYLMWANHDATTYWDVDNPKIDSVIWKGGVDREQFDNVVDRVIEKYFRDPSYYKIKGEPVFCIYELQTLINGLGGPQQTKEALDDFRAKVKAAGFPGLHLQGILWSALPSTIAGVPGDQIETQEDVLKYFGFNSLTNYCWAHLQNPDGDYTQWAEASTAMWTDFDRDFSIPYFPNVTVGWDANPRFLFKAGYITNPAPEKFATYVEKAKAYADAHPDQPKLITINAWNEWSEGSYLEPDTVHGLGYLEVLKKAFVENE</sequence>
<dbReference type="Proteomes" id="UP000597338">
    <property type="component" value="Unassembled WGS sequence"/>
</dbReference>
<keyword evidence="2" id="KW-1185">Reference proteome</keyword>
<protein>
    <recommendedName>
        <fullName evidence="3">Glycosyltransferase WbsX</fullName>
    </recommendedName>
</protein>
<dbReference type="RefSeq" id="WP_188747208.1">
    <property type="nucleotide sequence ID" value="NZ_BMIK01000001.1"/>
</dbReference>
<evidence type="ECO:0008006" key="3">
    <source>
        <dbReference type="Google" id="ProtNLM"/>
    </source>
</evidence>
<dbReference type="PANTHER" id="PTHR41244:SF1">
    <property type="entry name" value="GLYCOSYLTRANSFERASE"/>
    <property type="match status" value="1"/>
</dbReference>
<reference evidence="2" key="1">
    <citation type="journal article" date="2019" name="Int. J. Syst. Evol. Microbiol.">
        <title>The Global Catalogue of Microorganisms (GCM) 10K type strain sequencing project: providing services to taxonomists for standard genome sequencing and annotation.</title>
        <authorList>
            <consortium name="The Broad Institute Genomics Platform"/>
            <consortium name="The Broad Institute Genome Sequencing Center for Infectious Disease"/>
            <person name="Wu L."/>
            <person name="Ma J."/>
        </authorList>
    </citation>
    <scope>NUCLEOTIDE SEQUENCE [LARGE SCALE GENOMIC DNA]</scope>
    <source>
        <strain evidence="2">CGMCC 1.15342</strain>
    </source>
</reference>